<dbReference type="FunFam" id="3.30.540.10:FF:000003">
    <property type="entry name" value="Inositol-1-monophosphatase"/>
    <property type="match status" value="1"/>
</dbReference>
<dbReference type="Proteomes" id="UP001139336">
    <property type="component" value="Unassembled WGS sequence"/>
</dbReference>
<evidence type="ECO:0000256" key="1">
    <source>
        <dbReference type="ARBA" id="ARBA00001946"/>
    </source>
</evidence>
<feature type="binding site" evidence="14">
    <location>
        <position position="88"/>
    </location>
    <ligand>
        <name>Mg(2+)</name>
        <dbReference type="ChEBI" id="CHEBI:18420"/>
        <label>1</label>
        <note>catalytic</note>
    </ligand>
</feature>
<evidence type="ECO:0000256" key="12">
    <source>
        <dbReference type="ARBA" id="ARBA00053547"/>
    </source>
</evidence>
<evidence type="ECO:0000256" key="6">
    <source>
        <dbReference type="ARBA" id="ARBA00022605"/>
    </source>
</evidence>
<feature type="binding site" evidence="14">
    <location>
        <position position="69"/>
    </location>
    <ligand>
        <name>Mg(2+)</name>
        <dbReference type="ChEBI" id="CHEBI:18420"/>
        <label>1</label>
        <note>catalytic</note>
    </ligand>
</feature>
<keyword evidence="7 14" id="KW-0479">Metal-binding</keyword>
<organism evidence="15 16">
    <name type="scientific">Corynebacterium uropygiale</name>
    <dbReference type="NCBI Taxonomy" id="1775911"/>
    <lineage>
        <taxon>Bacteria</taxon>
        <taxon>Bacillati</taxon>
        <taxon>Actinomycetota</taxon>
        <taxon>Actinomycetes</taxon>
        <taxon>Mycobacteriales</taxon>
        <taxon>Corynebacteriaceae</taxon>
        <taxon>Corynebacterium</taxon>
    </lineage>
</organism>
<comment type="function">
    <text evidence="12">Catalyzes the dephosphorylation of histidinol-phosphate to histidinol, the direct precursor of histidine.</text>
</comment>
<evidence type="ECO:0000256" key="10">
    <source>
        <dbReference type="ARBA" id="ARBA00023102"/>
    </source>
</evidence>
<reference evidence="15" key="1">
    <citation type="submission" date="2022-01" db="EMBL/GenBank/DDBJ databases">
        <title>Corynebacterium sp. nov isolated from isolated from the feces of the greater white-fronted geese (Anser albifrons) at Poyang Lake, PR China.</title>
        <authorList>
            <person name="Liu Q."/>
        </authorList>
    </citation>
    <scope>NUCLEOTIDE SEQUENCE</scope>
    <source>
        <strain evidence="15">JCM 32435</strain>
    </source>
</reference>
<evidence type="ECO:0000256" key="2">
    <source>
        <dbReference type="ARBA" id="ARBA00004970"/>
    </source>
</evidence>
<comment type="catalytic activity">
    <reaction evidence="11">
        <text>L-histidinol phosphate + H2O = L-histidinol + phosphate</text>
        <dbReference type="Rhea" id="RHEA:14465"/>
        <dbReference type="ChEBI" id="CHEBI:15377"/>
        <dbReference type="ChEBI" id="CHEBI:43474"/>
        <dbReference type="ChEBI" id="CHEBI:57699"/>
        <dbReference type="ChEBI" id="CHEBI:57980"/>
        <dbReference type="EC" id="3.1.3.15"/>
    </reaction>
</comment>
<evidence type="ECO:0000313" key="16">
    <source>
        <dbReference type="Proteomes" id="UP001139336"/>
    </source>
</evidence>
<comment type="cofactor">
    <cofactor evidence="1 14">
        <name>Mg(2+)</name>
        <dbReference type="ChEBI" id="CHEBI:18420"/>
    </cofactor>
</comment>
<dbReference type="GO" id="GO:0000105">
    <property type="term" value="P:L-histidine biosynthetic process"/>
    <property type="evidence" value="ECO:0007669"/>
    <property type="project" value="UniProtKB-UniRule"/>
</dbReference>
<dbReference type="InterPro" id="IPR051090">
    <property type="entry name" value="Inositol_monoP_superfamily"/>
</dbReference>
<protein>
    <recommendedName>
        <fullName evidence="5 13">Histidinol-phosphatase</fullName>
        <ecNumber evidence="4 13">3.1.3.15</ecNumber>
    </recommendedName>
</protein>
<comment type="pathway">
    <text evidence="2">Amino-acid biosynthesis; L-histidine biosynthesis; L-histidine from 5-phospho-alpha-D-ribose 1-diphosphate: step 8/9.</text>
</comment>
<dbReference type="GO" id="GO:0004401">
    <property type="term" value="F:histidinol-phosphatase activity"/>
    <property type="evidence" value="ECO:0007669"/>
    <property type="project" value="UniProtKB-UniRule"/>
</dbReference>
<dbReference type="RefSeq" id="WP_236119705.1">
    <property type="nucleotide sequence ID" value="NZ_JAKGSI010000005.1"/>
</dbReference>
<feature type="binding site" evidence="14">
    <location>
        <position position="215"/>
    </location>
    <ligand>
        <name>Mg(2+)</name>
        <dbReference type="ChEBI" id="CHEBI:18420"/>
        <label>1</label>
        <note>catalytic</note>
    </ligand>
</feature>
<gene>
    <name evidence="15" type="primary">hisN</name>
    <name evidence="15" type="ORF">L1O03_10360</name>
</gene>
<evidence type="ECO:0000256" key="4">
    <source>
        <dbReference type="ARBA" id="ARBA00013085"/>
    </source>
</evidence>
<dbReference type="PANTHER" id="PTHR43200">
    <property type="entry name" value="PHOSPHATASE"/>
    <property type="match status" value="1"/>
</dbReference>
<feature type="binding site" evidence="14">
    <location>
        <position position="87"/>
    </location>
    <ligand>
        <name>Mg(2+)</name>
        <dbReference type="ChEBI" id="CHEBI:18420"/>
        <label>1</label>
        <note>catalytic</note>
    </ligand>
</feature>
<dbReference type="PROSITE" id="PS00629">
    <property type="entry name" value="IMP_1"/>
    <property type="match status" value="1"/>
</dbReference>
<evidence type="ECO:0000256" key="3">
    <source>
        <dbReference type="ARBA" id="ARBA00009759"/>
    </source>
</evidence>
<dbReference type="Gene3D" id="3.40.190.80">
    <property type="match status" value="1"/>
</dbReference>
<dbReference type="PANTHER" id="PTHR43200:SF6">
    <property type="entry name" value="3'(2'),5'-BISPHOSPHATE NUCLEOTIDASE"/>
    <property type="match status" value="1"/>
</dbReference>
<evidence type="ECO:0000256" key="11">
    <source>
        <dbReference type="ARBA" id="ARBA00049158"/>
    </source>
</evidence>
<keyword evidence="16" id="KW-1185">Reference proteome</keyword>
<keyword evidence="10" id="KW-0368">Histidine biosynthesis</keyword>
<evidence type="ECO:0000256" key="9">
    <source>
        <dbReference type="ARBA" id="ARBA00022842"/>
    </source>
</evidence>
<dbReference type="EC" id="3.1.3.15" evidence="4 13"/>
<keyword evidence="6" id="KW-0028">Amino-acid biosynthesis</keyword>
<dbReference type="InterPro" id="IPR011809">
    <property type="entry name" value="His_9_proposed"/>
</dbReference>
<dbReference type="EMBL" id="JAKGSI010000005">
    <property type="protein sequence ID" value="MCF4007567.1"/>
    <property type="molecule type" value="Genomic_DNA"/>
</dbReference>
<dbReference type="PRINTS" id="PR00377">
    <property type="entry name" value="IMPHPHTASES"/>
</dbReference>
<dbReference type="SUPFAM" id="SSF56655">
    <property type="entry name" value="Carbohydrate phosphatase"/>
    <property type="match status" value="1"/>
</dbReference>
<accession>A0A9X1U888</accession>
<dbReference type="Gene3D" id="3.30.540.10">
    <property type="entry name" value="Fructose-1,6-Bisphosphatase, subunit A, domain 1"/>
    <property type="match status" value="1"/>
</dbReference>
<evidence type="ECO:0000256" key="13">
    <source>
        <dbReference type="NCBIfam" id="TIGR02067"/>
    </source>
</evidence>
<feature type="binding site" evidence="14">
    <location>
        <position position="85"/>
    </location>
    <ligand>
        <name>Mg(2+)</name>
        <dbReference type="ChEBI" id="CHEBI:18420"/>
        <label>1</label>
        <note>catalytic</note>
    </ligand>
</feature>
<dbReference type="AlphaFoldDB" id="A0A9X1U888"/>
<dbReference type="CDD" id="cd01641">
    <property type="entry name" value="Bacterial_IMPase_like_1"/>
    <property type="match status" value="1"/>
</dbReference>
<dbReference type="NCBIfam" id="TIGR02067">
    <property type="entry name" value="his_9_HisN"/>
    <property type="match status" value="1"/>
</dbReference>
<keyword evidence="9 14" id="KW-0460">Magnesium</keyword>
<dbReference type="Pfam" id="PF00459">
    <property type="entry name" value="Inositol_P"/>
    <property type="match status" value="1"/>
</dbReference>
<evidence type="ECO:0000256" key="8">
    <source>
        <dbReference type="ARBA" id="ARBA00022801"/>
    </source>
</evidence>
<dbReference type="InterPro" id="IPR020583">
    <property type="entry name" value="Inositol_monoP_metal-BS"/>
</dbReference>
<comment type="similarity">
    <text evidence="3">Belongs to the inositol monophosphatase superfamily.</text>
</comment>
<evidence type="ECO:0000256" key="7">
    <source>
        <dbReference type="ARBA" id="ARBA00022723"/>
    </source>
</evidence>
<dbReference type="GO" id="GO:0046872">
    <property type="term" value="F:metal ion binding"/>
    <property type="evidence" value="ECO:0007669"/>
    <property type="project" value="UniProtKB-KW"/>
</dbReference>
<proteinExistence type="inferred from homology"/>
<comment type="caution">
    <text evidence="15">The sequence shown here is derived from an EMBL/GenBank/DDBJ whole genome shotgun (WGS) entry which is preliminary data.</text>
</comment>
<dbReference type="InterPro" id="IPR000760">
    <property type="entry name" value="Inositol_monophosphatase-like"/>
</dbReference>
<sequence length="260" mass="27700">MTSYADDLACALELADAADALTLDRFGASDLRVDSKPDMTPVSDADLAVEKAIREKLSEARPVDAVLGEEFGGDVAFEGRQWVIDPIDGTKNFVRGVPIWATLIALLDDGVPVVGVISAPALKRRWYCSQGGGAWRTFDGSSPKRLEVSGVSDLSDASLSFSSLSGWKELGLRERFIDLTDRCWRLRGYGDFLSYCLVAEGAVDIAAEPEVSLWDLAALSALVTEAGGAFTSLDGEPGPHGGNAVATNSHLHEVVLSALR</sequence>
<keyword evidence="8 15" id="KW-0378">Hydrolase</keyword>
<evidence type="ECO:0000313" key="15">
    <source>
        <dbReference type="EMBL" id="MCF4007567.1"/>
    </source>
</evidence>
<evidence type="ECO:0000256" key="5">
    <source>
        <dbReference type="ARBA" id="ARBA00021697"/>
    </source>
</evidence>
<name>A0A9X1U888_9CORY</name>
<evidence type="ECO:0000256" key="14">
    <source>
        <dbReference type="PIRSR" id="PIRSR600760-2"/>
    </source>
</evidence>